<dbReference type="RefSeq" id="WP_132830301.1">
    <property type="nucleotide sequence ID" value="NZ_SMFP01000010.1"/>
</dbReference>
<evidence type="ECO:0000256" key="1">
    <source>
        <dbReference type="ARBA" id="ARBA00004651"/>
    </source>
</evidence>
<sequence>MTTPTLTEPSVPAQDLPEMTTVPETGTVKATLRAVFSTWAARISLIVVVLIVAMALLAPWLGTQDPVQIAPGERLQGSSLAHFLGTDSYGRDVYSRVAYGARISLAVGAGTVVISVLLGIFFGVLTGYFRWADLIVMRFMDGLMAIPGILLAIALVAISGATLTTVLIAIAVPEIPRVARMVRAVILGVRTEPYVEAATCLGTGIWAMVWRHLLPSTLAPLLVQGTYIFASAIMTESILSFLGAGIPPETPSWGNMMAEGRVYFLLKPELILYPGVMVSLTVLSVNMLGDVLRDQLDPRMAKRL</sequence>
<dbReference type="GO" id="GO:0055085">
    <property type="term" value="P:transmembrane transport"/>
    <property type="evidence" value="ECO:0007669"/>
    <property type="project" value="InterPro"/>
</dbReference>
<dbReference type="OrthoDB" id="9766870at2"/>
<feature type="transmembrane region" description="Helical" evidence="7">
    <location>
        <begin position="39"/>
        <end position="61"/>
    </location>
</feature>
<protein>
    <submittedName>
        <fullName evidence="9">ABC transporter permease</fullName>
    </submittedName>
</protein>
<proteinExistence type="inferred from homology"/>
<dbReference type="InterPro" id="IPR000515">
    <property type="entry name" value="MetI-like"/>
</dbReference>
<evidence type="ECO:0000313" key="10">
    <source>
        <dbReference type="Proteomes" id="UP000294662"/>
    </source>
</evidence>
<dbReference type="Proteomes" id="UP000294662">
    <property type="component" value="Unassembled WGS sequence"/>
</dbReference>
<dbReference type="GO" id="GO:0005886">
    <property type="term" value="C:plasma membrane"/>
    <property type="evidence" value="ECO:0007669"/>
    <property type="project" value="UniProtKB-SubCell"/>
</dbReference>
<dbReference type="InterPro" id="IPR025966">
    <property type="entry name" value="OppC_N"/>
</dbReference>
<feature type="domain" description="ABC transmembrane type-1" evidence="8">
    <location>
        <begin position="101"/>
        <end position="289"/>
    </location>
</feature>
<dbReference type="PROSITE" id="PS50928">
    <property type="entry name" value="ABC_TM1"/>
    <property type="match status" value="1"/>
</dbReference>
<dbReference type="SUPFAM" id="SSF161098">
    <property type="entry name" value="MetI-like"/>
    <property type="match status" value="1"/>
</dbReference>
<dbReference type="AlphaFoldDB" id="A0A4R5EN91"/>
<name>A0A4R5EN91_9RHOB</name>
<evidence type="ECO:0000256" key="3">
    <source>
        <dbReference type="ARBA" id="ARBA00022475"/>
    </source>
</evidence>
<dbReference type="InterPro" id="IPR035906">
    <property type="entry name" value="MetI-like_sf"/>
</dbReference>
<keyword evidence="5 7" id="KW-1133">Transmembrane helix</keyword>
<evidence type="ECO:0000259" key="8">
    <source>
        <dbReference type="PROSITE" id="PS50928"/>
    </source>
</evidence>
<dbReference type="Gene3D" id="1.10.3720.10">
    <property type="entry name" value="MetI-like"/>
    <property type="match status" value="1"/>
</dbReference>
<feature type="transmembrane region" description="Helical" evidence="7">
    <location>
        <begin position="149"/>
        <end position="173"/>
    </location>
</feature>
<dbReference type="InterPro" id="IPR050366">
    <property type="entry name" value="BP-dependent_transpt_permease"/>
</dbReference>
<dbReference type="EMBL" id="SMFP01000010">
    <property type="protein sequence ID" value="TDE36189.1"/>
    <property type="molecule type" value="Genomic_DNA"/>
</dbReference>
<evidence type="ECO:0000256" key="6">
    <source>
        <dbReference type="ARBA" id="ARBA00023136"/>
    </source>
</evidence>
<evidence type="ECO:0000256" key="7">
    <source>
        <dbReference type="RuleBase" id="RU363032"/>
    </source>
</evidence>
<evidence type="ECO:0000256" key="5">
    <source>
        <dbReference type="ARBA" id="ARBA00022989"/>
    </source>
</evidence>
<evidence type="ECO:0000256" key="4">
    <source>
        <dbReference type="ARBA" id="ARBA00022692"/>
    </source>
</evidence>
<dbReference type="Pfam" id="PF12911">
    <property type="entry name" value="OppC_N"/>
    <property type="match status" value="1"/>
</dbReference>
<keyword evidence="6 7" id="KW-0472">Membrane</keyword>
<comment type="similarity">
    <text evidence="7">Belongs to the binding-protein-dependent transport system permease family.</text>
</comment>
<dbReference type="CDD" id="cd06261">
    <property type="entry name" value="TM_PBP2"/>
    <property type="match status" value="1"/>
</dbReference>
<feature type="transmembrane region" description="Helical" evidence="7">
    <location>
        <begin position="103"/>
        <end position="129"/>
    </location>
</feature>
<gene>
    <name evidence="9" type="ORF">E1B25_14820</name>
</gene>
<organism evidence="9 10">
    <name type="scientific">Antarcticimicrobium sediminis</name>
    <dbReference type="NCBI Taxonomy" id="2546227"/>
    <lineage>
        <taxon>Bacteria</taxon>
        <taxon>Pseudomonadati</taxon>
        <taxon>Pseudomonadota</taxon>
        <taxon>Alphaproteobacteria</taxon>
        <taxon>Rhodobacterales</taxon>
        <taxon>Paracoccaceae</taxon>
        <taxon>Antarcticimicrobium</taxon>
    </lineage>
</organism>
<evidence type="ECO:0000313" key="9">
    <source>
        <dbReference type="EMBL" id="TDE36189.1"/>
    </source>
</evidence>
<keyword evidence="10" id="KW-1185">Reference proteome</keyword>
<feature type="transmembrane region" description="Helical" evidence="7">
    <location>
        <begin position="271"/>
        <end position="292"/>
    </location>
</feature>
<accession>A0A4R5EN91</accession>
<keyword evidence="3" id="KW-1003">Cell membrane</keyword>
<comment type="caution">
    <text evidence="9">The sequence shown here is derived from an EMBL/GenBank/DDBJ whole genome shotgun (WGS) entry which is preliminary data.</text>
</comment>
<dbReference type="PANTHER" id="PTHR43386:SF6">
    <property type="entry name" value="ABC TRANSPORTER PERMEASE PROTEIN"/>
    <property type="match status" value="1"/>
</dbReference>
<keyword evidence="4 7" id="KW-0812">Transmembrane</keyword>
<keyword evidence="2 7" id="KW-0813">Transport</keyword>
<comment type="subcellular location">
    <subcellularLocation>
        <location evidence="1 7">Cell membrane</location>
        <topology evidence="1 7">Multi-pass membrane protein</topology>
    </subcellularLocation>
</comment>
<reference evidence="9 10" key="1">
    <citation type="submission" date="2019-03" db="EMBL/GenBank/DDBJ databases">
        <authorList>
            <person name="Zhang S."/>
        </authorList>
    </citation>
    <scope>NUCLEOTIDE SEQUENCE [LARGE SCALE GENOMIC DNA]</scope>
    <source>
        <strain evidence="9 10">S4J41</strain>
    </source>
</reference>
<dbReference type="Pfam" id="PF00528">
    <property type="entry name" value="BPD_transp_1"/>
    <property type="match status" value="1"/>
</dbReference>
<evidence type="ECO:0000256" key="2">
    <source>
        <dbReference type="ARBA" id="ARBA00022448"/>
    </source>
</evidence>
<dbReference type="PANTHER" id="PTHR43386">
    <property type="entry name" value="OLIGOPEPTIDE TRANSPORT SYSTEM PERMEASE PROTEIN APPC"/>
    <property type="match status" value="1"/>
</dbReference>